<feature type="region of interest" description="Disordered" evidence="1">
    <location>
        <begin position="395"/>
        <end position="453"/>
    </location>
</feature>
<feature type="domain" description="UBX" evidence="2">
    <location>
        <begin position="465"/>
        <end position="542"/>
    </location>
</feature>
<dbReference type="GO" id="GO:0043161">
    <property type="term" value="P:proteasome-mediated ubiquitin-dependent protein catabolic process"/>
    <property type="evidence" value="ECO:0007669"/>
    <property type="project" value="TreeGrafter"/>
</dbReference>
<dbReference type="GO" id="GO:0043130">
    <property type="term" value="F:ubiquitin binding"/>
    <property type="evidence" value="ECO:0007669"/>
    <property type="project" value="TreeGrafter"/>
</dbReference>
<name>A0AAN6GUT2_9BASI</name>
<dbReference type="Pfam" id="PF14555">
    <property type="entry name" value="UBA_4"/>
    <property type="match status" value="1"/>
</dbReference>
<dbReference type="CDD" id="cd01770">
    <property type="entry name" value="UBX_UBXN2"/>
    <property type="match status" value="1"/>
</dbReference>
<dbReference type="PROSITE" id="PS51399">
    <property type="entry name" value="SEP"/>
    <property type="match status" value="1"/>
</dbReference>
<dbReference type="InterPro" id="IPR012989">
    <property type="entry name" value="SEP_domain"/>
</dbReference>
<feature type="compositionally biased region" description="Polar residues" evidence="1">
    <location>
        <begin position="153"/>
        <end position="163"/>
    </location>
</feature>
<dbReference type="SUPFAM" id="SSF102848">
    <property type="entry name" value="NSFL1 (p97 ATPase) cofactor p47, SEP domain"/>
    <property type="match status" value="1"/>
</dbReference>
<evidence type="ECO:0000259" key="2">
    <source>
        <dbReference type="PROSITE" id="PS50033"/>
    </source>
</evidence>
<dbReference type="GO" id="GO:0005829">
    <property type="term" value="C:cytosol"/>
    <property type="evidence" value="ECO:0007669"/>
    <property type="project" value="TreeGrafter"/>
</dbReference>
<accession>A0AAN6GUT2</accession>
<dbReference type="GO" id="GO:0007030">
    <property type="term" value="P:Golgi organization"/>
    <property type="evidence" value="ECO:0007669"/>
    <property type="project" value="TreeGrafter"/>
</dbReference>
<dbReference type="PROSITE" id="PS50033">
    <property type="entry name" value="UBX"/>
    <property type="match status" value="1"/>
</dbReference>
<dbReference type="EMBL" id="JAPDMZ010000007">
    <property type="protein sequence ID" value="KAK0557182.1"/>
    <property type="molecule type" value="Genomic_DNA"/>
</dbReference>
<evidence type="ECO:0000259" key="3">
    <source>
        <dbReference type="PROSITE" id="PS51399"/>
    </source>
</evidence>
<evidence type="ECO:0000313" key="5">
    <source>
        <dbReference type="Proteomes" id="UP001176517"/>
    </source>
</evidence>
<protein>
    <submittedName>
        <fullName evidence="4">Protein phosphatase regulator</fullName>
    </submittedName>
</protein>
<feature type="compositionally biased region" description="Low complexity" evidence="1">
    <location>
        <begin position="314"/>
        <end position="326"/>
    </location>
</feature>
<dbReference type="GO" id="GO:0061025">
    <property type="term" value="P:membrane fusion"/>
    <property type="evidence" value="ECO:0007669"/>
    <property type="project" value="TreeGrafter"/>
</dbReference>
<dbReference type="GO" id="GO:0005634">
    <property type="term" value="C:nucleus"/>
    <property type="evidence" value="ECO:0007669"/>
    <property type="project" value="TreeGrafter"/>
</dbReference>
<keyword evidence="5" id="KW-1185">Reference proteome</keyword>
<feature type="compositionally biased region" description="Gly residues" evidence="1">
    <location>
        <begin position="205"/>
        <end position="220"/>
    </location>
</feature>
<reference evidence="4" key="1">
    <citation type="journal article" date="2023" name="PhytoFront">
        <title>Draft Genome Resources of Seven Strains of Tilletia horrida, Causal Agent of Kernel Smut of Rice.</title>
        <authorList>
            <person name="Khanal S."/>
            <person name="Antony Babu S."/>
            <person name="Zhou X.G."/>
        </authorList>
    </citation>
    <scope>NUCLEOTIDE SEQUENCE</scope>
    <source>
        <strain evidence="4">TX6</strain>
    </source>
</reference>
<feature type="compositionally biased region" description="Gly residues" evidence="1">
    <location>
        <begin position="175"/>
        <end position="188"/>
    </location>
</feature>
<dbReference type="Proteomes" id="UP001176517">
    <property type="component" value="Unassembled WGS sequence"/>
</dbReference>
<feature type="domain" description="SEP" evidence="3">
    <location>
        <begin position="333"/>
        <end position="399"/>
    </location>
</feature>
<dbReference type="Pfam" id="PF00789">
    <property type="entry name" value="UBX"/>
    <property type="match status" value="1"/>
</dbReference>
<dbReference type="Gene3D" id="3.10.20.90">
    <property type="entry name" value="Phosphatidylinositol 3-kinase Catalytic Subunit, Chain A, domain 1"/>
    <property type="match status" value="1"/>
</dbReference>
<evidence type="ECO:0000256" key="1">
    <source>
        <dbReference type="SAM" id="MobiDB-lite"/>
    </source>
</evidence>
<dbReference type="Gene3D" id="3.30.420.210">
    <property type="entry name" value="SEP domain"/>
    <property type="match status" value="1"/>
</dbReference>
<proteinExistence type="predicted"/>
<feature type="compositionally biased region" description="Low complexity" evidence="1">
    <location>
        <begin position="287"/>
        <end position="300"/>
    </location>
</feature>
<dbReference type="SMART" id="SM00166">
    <property type="entry name" value="UBX"/>
    <property type="match status" value="1"/>
</dbReference>
<gene>
    <name evidence="4" type="primary">SHP1</name>
    <name evidence="4" type="ORF">OC846_000632</name>
</gene>
<dbReference type="SUPFAM" id="SSF46934">
    <property type="entry name" value="UBA-like"/>
    <property type="match status" value="1"/>
</dbReference>
<organism evidence="4 5">
    <name type="scientific">Tilletia horrida</name>
    <dbReference type="NCBI Taxonomy" id="155126"/>
    <lineage>
        <taxon>Eukaryota</taxon>
        <taxon>Fungi</taxon>
        <taxon>Dikarya</taxon>
        <taxon>Basidiomycota</taxon>
        <taxon>Ustilaginomycotina</taxon>
        <taxon>Exobasidiomycetes</taxon>
        <taxon>Tilletiales</taxon>
        <taxon>Tilletiaceae</taxon>
        <taxon>Tilletia</taxon>
    </lineage>
</organism>
<dbReference type="PANTHER" id="PTHR23333">
    <property type="entry name" value="UBX DOMAIN CONTAINING PROTEIN"/>
    <property type="match status" value="1"/>
</dbReference>
<dbReference type="PANTHER" id="PTHR23333:SF20">
    <property type="entry name" value="NSFL1 COFACTOR P47"/>
    <property type="match status" value="1"/>
</dbReference>
<dbReference type="SUPFAM" id="SSF54236">
    <property type="entry name" value="Ubiquitin-like"/>
    <property type="match status" value="1"/>
</dbReference>
<dbReference type="GO" id="GO:0031468">
    <property type="term" value="P:nuclear membrane reassembly"/>
    <property type="evidence" value="ECO:0007669"/>
    <property type="project" value="TreeGrafter"/>
</dbReference>
<dbReference type="Gene3D" id="1.10.8.10">
    <property type="entry name" value="DNA helicase RuvA subunit, C-terminal domain"/>
    <property type="match status" value="1"/>
</dbReference>
<evidence type="ECO:0000313" key="4">
    <source>
        <dbReference type="EMBL" id="KAK0557182.1"/>
    </source>
</evidence>
<dbReference type="InterPro" id="IPR036241">
    <property type="entry name" value="NSFL1C_SEP_dom_sf"/>
</dbReference>
<feature type="compositionally biased region" description="Low complexity" evidence="1">
    <location>
        <begin position="94"/>
        <end position="106"/>
    </location>
</feature>
<dbReference type="GO" id="GO:0000045">
    <property type="term" value="P:autophagosome assembly"/>
    <property type="evidence" value="ECO:0007669"/>
    <property type="project" value="TreeGrafter"/>
</dbReference>
<dbReference type="Pfam" id="PF08059">
    <property type="entry name" value="SEP"/>
    <property type="match status" value="1"/>
</dbReference>
<dbReference type="InterPro" id="IPR029071">
    <property type="entry name" value="Ubiquitin-like_domsf"/>
</dbReference>
<feature type="region of interest" description="Disordered" evidence="1">
    <location>
        <begin position="1"/>
        <end position="29"/>
    </location>
</feature>
<feature type="compositionally biased region" description="Low complexity" evidence="1">
    <location>
        <begin position="432"/>
        <end position="453"/>
    </location>
</feature>
<feature type="region of interest" description="Disordered" evidence="1">
    <location>
        <begin position="273"/>
        <end position="327"/>
    </location>
</feature>
<feature type="compositionally biased region" description="Basic and acidic residues" evidence="1">
    <location>
        <begin position="14"/>
        <end position="27"/>
    </location>
</feature>
<dbReference type="AlphaFoldDB" id="A0AAN6GUT2"/>
<comment type="caution">
    <text evidence="4">The sequence shown here is derived from an EMBL/GenBank/DDBJ whole genome shotgun (WGS) entry which is preliminary data.</text>
</comment>
<dbReference type="InterPro" id="IPR009060">
    <property type="entry name" value="UBA-like_sf"/>
</dbReference>
<dbReference type="SMART" id="SM00553">
    <property type="entry name" value="SEP"/>
    <property type="match status" value="1"/>
</dbReference>
<dbReference type="InterPro" id="IPR001012">
    <property type="entry name" value="UBX_dom"/>
</dbReference>
<sequence length="544" mass="55272">MQLIRVSFTQDPTLEQKEQPEKRKMSDDSVAQFCDVTGASADAARSALAAANNDVSTAIANHFATQEAAQEGADPSAAAGGGEDEDLVQALQESAAADAGSTGTASQPQGPFSRTDPWDHTASSSNAPVRGGPTGFRTPAAGLGGASSGGSSRNTPAATSSSRPPGGIHTFRDLAGGGGNSGNSGGGNRIRTFRDLASGNDGASVRGGGGGFPGMGGSGRGSDDDEPMDDPVNFYTGGERSGLSVQNPDHLRRRPQAPNDLVGNILKQAAEAGVRRPAGSGGEALPATGAPSSAAFAGSGRTLASSSDDTAEGQANAASADAAQDQAPEELPTAIRYLTFWANGYTLADEGPLRSYEDPHDAAVLRAIQGQRAPLEVMGVQPNQPVELRVVKKLGEKWSPPPPGPTRAFEGSGQRLGAPVPGDAGPSGSGAGSAPTASTTTSTSTSSSTGAVPLPASEVDFQVDRSQPTTQIQVRLAEGGERIVATLNHTHTVGDLRRYLDAPGMAARPYTLHASFPPKPLPSDETVTIKDAGLLSAVVIQRWA</sequence>
<feature type="region of interest" description="Disordered" evidence="1">
    <location>
        <begin position="94"/>
        <end position="261"/>
    </location>
</feature>